<dbReference type="Proteomes" id="UP000682733">
    <property type="component" value="Unassembled WGS sequence"/>
</dbReference>
<dbReference type="AlphaFoldDB" id="A0A8S2Q6H0"/>
<dbReference type="Proteomes" id="UP000677228">
    <property type="component" value="Unassembled WGS sequence"/>
</dbReference>
<evidence type="ECO:0000313" key="1">
    <source>
        <dbReference type="EMBL" id="CAF1275641.1"/>
    </source>
</evidence>
<organism evidence="2 3">
    <name type="scientific">Didymodactylos carnosus</name>
    <dbReference type="NCBI Taxonomy" id="1234261"/>
    <lineage>
        <taxon>Eukaryota</taxon>
        <taxon>Metazoa</taxon>
        <taxon>Spiralia</taxon>
        <taxon>Gnathifera</taxon>
        <taxon>Rotifera</taxon>
        <taxon>Eurotatoria</taxon>
        <taxon>Bdelloidea</taxon>
        <taxon>Philodinida</taxon>
        <taxon>Philodinidae</taxon>
        <taxon>Didymodactylos</taxon>
    </lineage>
</organism>
<comment type="caution">
    <text evidence="2">The sequence shown here is derived from an EMBL/GenBank/DDBJ whole genome shotgun (WGS) entry which is preliminary data.</text>
</comment>
<sequence length="107" mass="12809">MPLKLLQYFAKKNKNEVVLPHKTKWYNKPFDAMKRFFEGNKKKEFCDEQTTNDSNREQLDNIALDQEKTKEDIQKIQNGIKDIQVYMKQMNEQICSKFDKLINAKMS</sequence>
<reference evidence="2" key="1">
    <citation type="submission" date="2021-02" db="EMBL/GenBank/DDBJ databases">
        <authorList>
            <person name="Nowell W R."/>
        </authorList>
    </citation>
    <scope>NUCLEOTIDE SEQUENCE</scope>
</reference>
<evidence type="ECO:0000313" key="2">
    <source>
        <dbReference type="EMBL" id="CAF4080699.1"/>
    </source>
</evidence>
<gene>
    <name evidence="1" type="ORF">OVA965_LOCUS27395</name>
    <name evidence="2" type="ORF">TMI583_LOCUS28138</name>
</gene>
<evidence type="ECO:0000313" key="3">
    <source>
        <dbReference type="Proteomes" id="UP000682733"/>
    </source>
</evidence>
<dbReference type="EMBL" id="CAJOBA010039637">
    <property type="protein sequence ID" value="CAF4080699.1"/>
    <property type="molecule type" value="Genomic_DNA"/>
</dbReference>
<name>A0A8S2Q6H0_9BILA</name>
<proteinExistence type="predicted"/>
<accession>A0A8S2Q6H0</accession>
<dbReference type="EMBL" id="CAJNOK010018077">
    <property type="protein sequence ID" value="CAF1275641.1"/>
    <property type="molecule type" value="Genomic_DNA"/>
</dbReference>
<protein>
    <submittedName>
        <fullName evidence="2">Uncharacterized protein</fullName>
    </submittedName>
</protein>